<dbReference type="Gene3D" id="3.40.640.10">
    <property type="entry name" value="Type I PLP-dependent aspartate aminotransferase-like (Major domain)"/>
    <property type="match status" value="1"/>
</dbReference>
<reference evidence="10" key="3">
    <citation type="submission" date="2015-08" db="EMBL/GenBank/DDBJ databases">
        <title>Draft Genome Sequence of a Heterotrophic Facultative Anaerobic Bacterium Ardenticatena maritima Strain 110S.</title>
        <authorList>
            <person name="Kawaichi S."/>
            <person name="Yoshida T."/>
            <person name="Sako Y."/>
            <person name="Nakamura R."/>
        </authorList>
    </citation>
    <scope>NUCLEOTIDE SEQUENCE [LARGE SCALE GENOMIC DNA]</scope>
    <source>
        <strain evidence="10">110S</strain>
    </source>
</reference>
<keyword evidence="10" id="KW-1185">Reference proteome</keyword>
<evidence type="ECO:0000313" key="11">
    <source>
        <dbReference type="Proteomes" id="UP000050502"/>
    </source>
</evidence>
<dbReference type="InterPro" id="IPR015422">
    <property type="entry name" value="PyrdxlP-dep_Trfase_small"/>
</dbReference>
<dbReference type="AlphaFoldDB" id="A0A0M9UD15"/>
<protein>
    <recommendedName>
        <fullName evidence="6">Aminotransferase</fullName>
        <ecNumber evidence="6">2.6.1.-</ecNumber>
    </recommendedName>
</protein>
<evidence type="ECO:0000259" key="7">
    <source>
        <dbReference type="Pfam" id="PF00155"/>
    </source>
</evidence>
<dbReference type="SUPFAM" id="SSF53383">
    <property type="entry name" value="PLP-dependent transferases"/>
    <property type="match status" value="1"/>
</dbReference>
<evidence type="ECO:0000313" key="10">
    <source>
        <dbReference type="Proteomes" id="UP000037784"/>
    </source>
</evidence>
<dbReference type="Gene3D" id="3.90.1150.10">
    <property type="entry name" value="Aspartate Aminotransferase, domain 1"/>
    <property type="match status" value="1"/>
</dbReference>
<dbReference type="Proteomes" id="UP000037784">
    <property type="component" value="Unassembled WGS sequence"/>
</dbReference>
<dbReference type="InterPro" id="IPR004838">
    <property type="entry name" value="NHTrfase_class1_PyrdxlP-BS"/>
</dbReference>
<name>A0A0M9UD15_9CHLR</name>
<evidence type="ECO:0000256" key="4">
    <source>
        <dbReference type="ARBA" id="ARBA00022679"/>
    </source>
</evidence>
<dbReference type="PATRIC" id="fig|872965.6.peg.2707"/>
<dbReference type="PANTHER" id="PTHR46383">
    <property type="entry name" value="ASPARTATE AMINOTRANSFERASE"/>
    <property type="match status" value="1"/>
</dbReference>
<dbReference type="EMBL" id="BBZA01000161">
    <property type="protein sequence ID" value="GAP63524.1"/>
    <property type="molecule type" value="Genomic_DNA"/>
</dbReference>
<organism evidence="8 10">
    <name type="scientific">Ardenticatena maritima</name>
    <dbReference type="NCBI Taxonomy" id="872965"/>
    <lineage>
        <taxon>Bacteria</taxon>
        <taxon>Bacillati</taxon>
        <taxon>Chloroflexota</taxon>
        <taxon>Ardenticatenia</taxon>
        <taxon>Ardenticatenales</taxon>
        <taxon>Ardenticatenaceae</taxon>
        <taxon>Ardenticatena</taxon>
    </lineage>
</organism>
<dbReference type="RefSeq" id="WP_054493345.1">
    <property type="nucleotide sequence ID" value="NZ_BBZA01000161.1"/>
</dbReference>
<gene>
    <name evidence="8" type="ORF">ARMA_1947</name>
    <name evidence="9" type="ORF">SE16_11215</name>
</gene>
<reference evidence="9 11" key="2">
    <citation type="submission" date="2015-07" db="EMBL/GenBank/DDBJ databases">
        <title>Whole genome sequence of Ardenticatena maritima DSM 23922.</title>
        <authorList>
            <person name="Hemp J."/>
            <person name="Ward L.M."/>
            <person name="Pace L.A."/>
            <person name="Fischer W.W."/>
        </authorList>
    </citation>
    <scope>NUCLEOTIDE SEQUENCE [LARGE SCALE GENOMIC DNA]</scope>
    <source>
        <strain evidence="9 11">110S</strain>
    </source>
</reference>
<evidence type="ECO:0000256" key="3">
    <source>
        <dbReference type="ARBA" id="ARBA00022576"/>
    </source>
</evidence>
<evidence type="ECO:0000256" key="5">
    <source>
        <dbReference type="ARBA" id="ARBA00022898"/>
    </source>
</evidence>
<dbReference type="STRING" id="872965.SE16_11215"/>
<evidence type="ECO:0000313" key="8">
    <source>
        <dbReference type="EMBL" id="GAP63524.1"/>
    </source>
</evidence>
<dbReference type="Pfam" id="PF00155">
    <property type="entry name" value="Aminotran_1_2"/>
    <property type="match status" value="1"/>
</dbReference>
<proteinExistence type="inferred from homology"/>
<dbReference type="GO" id="GO:0008483">
    <property type="term" value="F:transaminase activity"/>
    <property type="evidence" value="ECO:0007669"/>
    <property type="project" value="UniProtKB-KW"/>
</dbReference>
<dbReference type="EC" id="2.6.1.-" evidence="6"/>
<accession>A0A0M9UD15</accession>
<reference evidence="8 10" key="1">
    <citation type="journal article" date="2015" name="Genome Announc.">
        <title>Draft Genome Sequence of a Heterotrophic Facultative Anaerobic Thermophilic Bacterium, Ardenticatena maritima Strain 110ST.</title>
        <authorList>
            <person name="Kawaichi S."/>
            <person name="Yoshida T."/>
            <person name="Sako Y."/>
            <person name="Nakamura R."/>
        </authorList>
    </citation>
    <scope>NUCLEOTIDE SEQUENCE [LARGE SCALE GENOMIC DNA]</scope>
    <source>
        <strain evidence="8 10">110S</strain>
    </source>
</reference>
<dbReference type="InterPro" id="IPR004839">
    <property type="entry name" value="Aminotransferase_I/II_large"/>
</dbReference>
<dbReference type="FunCoup" id="A0A0M9UD15">
    <property type="interactions" value="324"/>
</dbReference>
<evidence type="ECO:0000256" key="2">
    <source>
        <dbReference type="ARBA" id="ARBA00007441"/>
    </source>
</evidence>
<keyword evidence="4 6" id="KW-0808">Transferase</keyword>
<dbReference type="GO" id="GO:0006520">
    <property type="term" value="P:amino acid metabolic process"/>
    <property type="evidence" value="ECO:0007669"/>
    <property type="project" value="InterPro"/>
</dbReference>
<dbReference type="Proteomes" id="UP000050502">
    <property type="component" value="Unassembled WGS sequence"/>
</dbReference>
<comment type="cofactor">
    <cofactor evidence="1 6">
        <name>pyridoxal 5'-phosphate</name>
        <dbReference type="ChEBI" id="CHEBI:597326"/>
    </cofactor>
</comment>
<dbReference type="PANTHER" id="PTHR46383:SF3">
    <property type="entry name" value="ASPARTATE AMINOTRANSFERASE-RELATED"/>
    <property type="match status" value="1"/>
</dbReference>
<dbReference type="InterPro" id="IPR050596">
    <property type="entry name" value="AspAT/PAT-like"/>
</dbReference>
<dbReference type="PROSITE" id="PS00105">
    <property type="entry name" value="AA_TRANSFER_CLASS_1"/>
    <property type="match status" value="1"/>
</dbReference>
<dbReference type="InterPro" id="IPR015424">
    <property type="entry name" value="PyrdxlP-dep_Trfase"/>
</dbReference>
<dbReference type="EMBL" id="LGKN01000006">
    <property type="protein sequence ID" value="KPL87115.1"/>
    <property type="molecule type" value="Genomic_DNA"/>
</dbReference>
<sequence length="399" mass="44263">MEYERFLANRIRKVPPSGIRRFFDILNDMPDVISLGIGEPDFVTPRPIIEAGIAALQAGKTAYTGNSGLPELRRAIAEMLATRYGVHYDPDTEVLVTVGVSEALFLAAASFVESGEEVIIPEPCFVSYGPNVAMAEGVPVYVPTYVEHDFQVTGETIEQAVTPRTKAILIGYPNNPTGAVMTRERLLEIADVAQRHDLLVFSDEIYDRLVYGVEHICFAALPGMRERTIHLGGFSKDYAMTGWRLGYACGPAPLIAAMRKMHQYLIMSAPTIAQYAAITALTSPDAEAEVERMRQSYDRRRRLIVDGLNAIGLPTFEPRGAFYAFPDIRPTGLDSETFSMRLLQEEHVAVIPGNAFGASGEGFVRCAYATAYEQIEEALNRMDRFVARVKREQRVRVAK</sequence>
<dbReference type="InParanoid" id="A0A0M9UD15"/>
<comment type="similarity">
    <text evidence="2 6">Belongs to the class-I pyridoxal-phosphate-dependent aminotransferase family.</text>
</comment>
<dbReference type="GO" id="GO:0030170">
    <property type="term" value="F:pyridoxal phosphate binding"/>
    <property type="evidence" value="ECO:0007669"/>
    <property type="project" value="InterPro"/>
</dbReference>
<keyword evidence="5" id="KW-0663">Pyridoxal phosphate</keyword>
<keyword evidence="3 6" id="KW-0032">Aminotransferase</keyword>
<dbReference type="FunFam" id="3.40.640.10:FF:000033">
    <property type="entry name" value="Aspartate aminotransferase"/>
    <property type="match status" value="1"/>
</dbReference>
<comment type="caution">
    <text evidence="8">The sequence shown here is derived from an EMBL/GenBank/DDBJ whole genome shotgun (WGS) entry which is preliminary data.</text>
</comment>
<dbReference type="InterPro" id="IPR015421">
    <property type="entry name" value="PyrdxlP-dep_Trfase_major"/>
</dbReference>
<feature type="domain" description="Aminotransferase class I/classII large" evidence="7">
    <location>
        <begin position="31"/>
        <end position="381"/>
    </location>
</feature>
<dbReference type="CDD" id="cd00609">
    <property type="entry name" value="AAT_like"/>
    <property type="match status" value="1"/>
</dbReference>
<evidence type="ECO:0000313" key="9">
    <source>
        <dbReference type="EMBL" id="KPL87115.1"/>
    </source>
</evidence>
<evidence type="ECO:0000256" key="6">
    <source>
        <dbReference type="RuleBase" id="RU000481"/>
    </source>
</evidence>
<evidence type="ECO:0000256" key="1">
    <source>
        <dbReference type="ARBA" id="ARBA00001933"/>
    </source>
</evidence>